<dbReference type="EMBL" id="NBXB01000042">
    <property type="protein sequence ID" value="RFA12366.1"/>
    <property type="molecule type" value="Genomic_DNA"/>
</dbReference>
<accession>A0A3E0VR66</accession>
<protein>
    <submittedName>
        <fullName evidence="1">Uncharacterized protein</fullName>
    </submittedName>
</protein>
<evidence type="ECO:0000313" key="2">
    <source>
        <dbReference type="Proteomes" id="UP000256541"/>
    </source>
</evidence>
<proteinExistence type="predicted"/>
<organism evidence="1 2">
    <name type="scientific">Subtercola boreus</name>
    <dbReference type="NCBI Taxonomy" id="120213"/>
    <lineage>
        <taxon>Bacteria</taxon>
        <taxon>Bacillati</taxon>
        <taxon>Actinomycetota</taxon>
        <taxon>Actinomycetes</taxon>
        <taxon>Micrococcales</taxon>
        <taxon>Microbacteriaceae</taxon>
        <taxon>Subtercola</taxon>
    </lineage>
</organism>
<evidence type="ECO:0000313" key="1">
    <source>
        <dbReference type="EMBL" id="RFA12366.1"/>
    </source>
</evidence>
<dbReference type="Proteomes" id="UP000256541">
    <property type="component" value="Unassembled WGS sequence"/>
</dbReference>
<dbReference type="AlphaFoldDB" id="A0A3E0VR66"/>
<name>A0A3E0VR66_9MICO</name>
<sequence>MAATVESATSDEQAIVTELPVVAAGEALALDVGVGLDVGVTVTVTVGAGVAAGVDGAQPASTAIDTPTSVPADVMRNARAERVKAFIDDPLVLWDEPDTRGAP</sequence>
<gene>
    <name evidence="1" type="ORF">B7R22_16355</name>
</gene>
<comment type="caution">
    <text evidence="1">The sequence shown here is derived from an EMBL/GenBank/DDBJ whole genome shotgun (WGS) entry which is preliminary data.</text>
</comment>
<reference evidence="1 2" key="1">
    <citation type="submission" date="2017-04" db="EMBL/GenBank/DDBJ databases">
        <title>Comparative genome analysis of Subtercola boreus.</title>
        <authorList>
            <person name="Cho Y.-J."/>
            <person name="Cho A."/>
            <person name="Kim O.-S."/>
            <person name="Lee J.-I."/>
        </authorList>
    </citation>
    <scope>NUCLEOTIDE SEQUENCE [LARGE SCALE GENOMIC DNA]</scope>
    <source>
        <strain evidence="1 2">P27479</strain>
    </source>
</reference>